<dbReference type="InterPro" id="IPR002110">
    <property type="entry name" value="Ankyrin_rpt"/>
</dbReference>
<keyword evidence="3" id="KW-1185">Reference proteome</keyword>
<organism evidence="2 3">
    <name type="scientific">Streptomyces wedmorensis</name>
    <dbReference type="NCBI Taxonomy" id="43759"/>
    <lineage>
        <taxon>Bacteria</taxon>
        <taxon>Bacillati</taxon>
        <taxon>Actinomycetota</taxon>
        <taxon>Actinomycetes</taxon>
        <taxon>Kitasatosporales</taxon>
        <taxon>Streptomycetaceae</taxon>
        <taxon>Streptomyces</taxon>
    </lineage>
</organism>
<proteinExistence type="predicted"/>
<name>A0ABW6J7G2_STRWE</name>
<dbReference type="InterPro" id="IPR036770">
    <property type="entry name" value="Ankyrin_rpt-contain_sf"/>
</dbReference>
<dbReference type="SUPFAM" id="SSF48403">
    <property type="entry name" value="Ankyrin repeat"/>
    <property type="match status" value="1"/>
</dbReference>
<evidence type="ECO:0000313" key="2">
    <source>
        <dbReference type="EMBL" id="MFE5984945.1"/>
    </source>
</evidence>
<dbReference type="Gene3D" id="1.25.40.20">
    <property type="entry name" value="Ankyrin repeat-containing domain"/>
    <property type="match status" value="1"/>
</dbReference>
<evidence type="ECO:0000256" key="1">
    <source>
        <dbReference type="PROSITE-ProRule" id="PRU00023"/>
    </source>
</evidence>
<dbReference type="RefSeq" id="WP_386254112.1">
    <property type="nucleotide sequence ID" value="NZ_JBHTRV010000040.1"/>
</dbReference>
<sequence>MFEYENPWTPAHQAVESSDHATLTRLLDEGADVNEVCCEMTLLTHAIELEGDSALQSGQPIDSALTAIVLAYGADPVATVEGHQSPYELAQFYDHGMATRLLDRFTTGMGK</sequence>
<accession>A0ABW6J7G2</accession>
<feature type="repeat" description="ANK" evidence="1">
    <location>
        <begin position="6"/>
        <end position="34"/>
    </location>
</feature>
<comment type="caution">
    <text evidence="2">The sequence shown here is derived from an EMBL/GenBank/DDBJ whole genome shotgun (WGS) entry which is preliminary data.</text>
</comment>
<protein>
    <submittedName>
        <fullName evidence="2">Ankyrin repeat domain-containing protein</fullName>
    </submittedName>
</protein>
<keyword evidence="1" id="KW-0040">ANK repeat</keyword>
<dbReference type="PROSITE" id="PS50297">
    <property type="entry name" value="ANK_REP_REGION"/>
    <property type="match status" value="1"/>
</dbReference>
<dbReference type="PROSITE" id="PS50088">
    <property type="entry name" value="ANK_REPEAT"/>
    <property type="match status" value="1"/>
</dbReference>
<dbReference type="EMBL" id="JBHTRV010000040">
    <property type="protein sequence ID" value="MFE5984945.1"/>
    <property type="molecule type" value="Genomic_DNA"/>
</dbReference>
<evidence type="ECO:0000313" key="3">
    <source>
        <dbReference type="Proteomes" id="UP001600424"/>
    </source>
</evidence>
<dbReference type="Proteomes" id="UP001600424">
    <property type="component" value="Unassembled WGS sequence"/>
</dbReference>
<reference evidence="2 3" key="1">
    <citation type="submission" date="2024-09" db="EMBL/GenBank/DDBJ databases">
        <title>The Natural Products Discovery Center: Release of the First 8490 Sequenced Strains for Exploring Actinobacteria Biosynthetic Diversity.</title>
        <authorList>
            <person name="Kalkreuter E."/>
            <person name="Kautsar S.A."/>
            <person name="Yang D."/>
            <person name="Bader C.D."/>
            <person name="Teijaro C.N."/>
            <person name="Fluegel L."/>
            <person name="Davis C.M."/>
            <person name="Simpson J.R."/>
            <person name="Lauterbach L."/>
            <person name="Steele A.D."/>
            <person name="Gui C."/>
            <person name="Meng S."/>
            <person name="Li G."/>
            <person name="Viehrig K."/>
            <person name="Ye F."/>
            <person name="Su P."/>
            <person name="Kiefer A.F."/>
            <person name="Nichols A."/>
            <person name="Cepeda A.J."/>
            <person name="Yan W."/>
            <person name="Fan B."/>
            <person name="Jiang Y."/>
            <person name="Adhikari A."/>
            <person name="Zheng C.-J."/>
            <person name="Schuster L."/>
            <person name="Cowan T.M."/>
            <person name="Smanski M.J."/>
            <person name="Chevrette M.G."/>
            <person name="De Carvalho L.P.S."/>
            <person name="Shen B."/>
        </authorList>
    </citation>
    <scope>NUCLEOTIDE SEQUENCE [LARGE SCALE GENOMIC DNA]</scope>
    <source>
        <strain evidence="2 3">NPDC056472</strain>
    </source>
</reference>
<gene>
    <name evidence="2" type="ORF">ACFQ63_35280</name>
</gene>